<dbReference type="GO" id="GO:0012505">
    <property type="term" value="C:endomembrane system"/>
    <property type="evidence" value="ECO:0007669"/>
    <property type="project" value="TreeGrafter"/>
</dbReference>
<evidence type="ECO:0000256" key="3">
    <source>
        <dbReference type="ARBA" id="ARBA00022692"/>
    </source>
</evidence>
<dbReference type="SMART" id="SM00503">
    <property type="entry name" value="SynN"/>
    <property type="match status" value="1"/>
</dbReference>
<name>A0A0D7BU55_9AGAR</name>
<dbReference type="PANTHER" id="PTHR19957">
    <property type="entry name" value="SYNTAXIN"/>
    <property type="match status" value="1"/>
</dbReference>
<evidence type="ECO:0000256" key="1">
    <source>
        <dbReference type="ARBA" id="ARBA00004211"/>
    </source>
</evidence>
<keyword evidence="6" id="KW-0175">Coiled coil</keyword>
<reference evidence="10 11" key="1">
    <citation type="journal article" date="2015" name="Fungal Genet. Biol.">
        <title>Evolution of novel wood decay mechanisms in Agaricales revealed by the genome sequences of Fistulina hepatica and Cylindrobasidium torrendii.</title>
        <authorList>
            <person name="Floudas D."/>
            <person name="Held B.W."/>
            <person name="Riley R."/>
            <person name="Nagy L.G."/>
            <person name="Koehler G."/>
            <person name="Ransdell A.S."/>
            <person name="Younus H."/>
            <person name="Chow J."/>
            <person name="Chiniquy J."/>
            <person name="Lipzen A."/>
            <person name="Tritt A."/>
            <person name="Sun H."/>
            <person name="Haridas S."/>
            <person name="LaButti K."/>
            <person name="Ohm R.A."/>
            <person name="Kues U."/>
            <person name="Blanchette R.A."/>
            <person name="Grigoriev I.V."/>
            <person name="Minto R.E."/>
            <person name="Hibbett D.S."/>
        </authorList>
    </citation>
    <scope>NUCLEOTIDE SEQUENCE [LARGE SCALE GENOMIC DNA]</scope>
    <source>
        <strain evidence="10 11">FP15055 ss-10</strain>
    </source>
</reference>
<gene>
    <name evidence="10" type="ORF">CYLTODRAFT_416601</name>
</gene>
<dbReference type="EMBL" id="KN880433">
    <property type="protein sequence ID" value="KIY73952.1"/>
    <property type="molecule type" value="Genomic_DNA"/>
</dbReference>
<dbReference type="GO" id="GO:0006887">
    <property type="term" value="P:exocytosis"/>
    <property type="evidence" value="ECO:0007669"/>
    <property type="project" value="TreeGrafter"/>
</dbReference>
<sequence>MSKPDRLAQFRARQDPQSHELNAVPATNGTNSGSTWEAFANELSVLQEEIERFNANVRTISTLHTRSLSSTSSDSTTNDELERVTQETRTLSNAIRDKISRLSHERTDQMRSNQLGVVRQKFMDAIQEYRRIEQDYSQRSKQRVGRQFRIVKPEATDAEIDEVVQRSDNGQQIFADAVLHSSYGEARNAYREVEARQQDLARMEQTIAELAALFSDMAVLVDQQDQTIQEVEKVATEVNKDTEAGLGFTEKAVKHARAARKKKIIFFWICVAIAALLALILGLYFGLHKN</sequence>
<dbReference type="InterPro" id="IPR045242">
    <property type="entry name" value="Syntaxin"/>
</dbReference>
<dbReference type="Proteomes" id="UP000054007">
    <property type="component" value="Unassembled WGS sequence"/>
</dbReference>
<dbReference type="STRING" id="1314674.A0A0D7BU55"/>
<feature type="compositionally biased region" description="Low complexity" evidence="7">
    <location>
        <begin position="65"/>
        <end position="76"/>
    </location>
</feature>
<protein>
    <submittedName>
        <fullName evidence="10">t-SNARE</fullName>
    </submittedName>
</protein>
<dbReference type="PROSITE" id="PS50192">
    <property type="entry name" value="T_SNARE"/>
    <property type="match status" value="1"/>
</dbReference>
<proteinExistence type="inferred from homology"/>
<comment type="similarity">
    <text evidence="2">Belongs to the syntaxin family.</text>
</comment>
<evidence type="ECO:0000256" key="6">
    <source>
        <dbReference type="SAM" id="Coils"/>
    </source>
</evidence>
<evidence type="ECO:0000313" key="10">
    <source>
        <dbReference type="EMBL" id="KIY73952.1"/>
    </source>
</evidence>
<dbReference type="SUPFAM" id="SSF47661">
    <property type="entry name" value="t-snare proteins"/>
    <property type="match status" value="1"/>
</dbReference>
<dbReference type="GO" id="GO:0000149">
    <property type="term" value="F:SNARE binding"/>
    <property type="evidence" value="ECO:0007669"/>
    <property type="project" value="TreeGrafter"/>
</dbReference>
<evidence type="ECO:0000256" key="8">
    <source>
        <dbReference type="SAM" id="Phobius"/>
    </source>
</evidence>
<organism evidence="10 11">
    <name type="scientific">Cylindrobasidium torrendii FP15055 ss-10</name>
    <dbReference type="NCBI Taxonomy" id="1314674"/>
    <lineage>
        <taxon>Eukaryota</taxon>
        <taxon>Fungi</taxon>
        <taxon>Dikarya</taxon>
        <taxon>Basidiomycota</taxon>
        <taxon>Agaricomycotina</taxon>
        <taxon>Agaricomycetes</taxon>
        <taxon>Agaricomycetidae</taxon>
        <taxon>Agaricales</taxon>
        <taxon>Marasmiineae</taxon>
        <taxon>Physalacriaceae</taxon>
        <taxon>Cylindrobasidium</taxon>
    </lineage>
</organism>
<dbReference type="OrthoDB" id="10255013at2759"/>
<dbReference type="GO" id="GO:0005886">
    <property type="term" value="C:plasma membrane"/>
    <property type="evidence" value="ECO:0007669"/>
    <property type="project" value="TreeGrafter"/>
</dbReference>
<feature type="domain" description="T-SNARE coiled-coil homology" evidence="9">
    <location>
        <begin position="190"/>
        <end position="252"/>
    </location>
</feature>
<evidence type="ECO:0000256" key="7">
    <source>
        <dbReference type="SAM" id="MobiDB-lite"/>
    </source>
</evidence>
<feature type="region of interest" description="Disordered" evidence="7">
    <location>
        <begin position="65"/>
        <end position="84"/>
    </location>
</feature>
<dbReference type="AlphaFoldDB" id="A0A0D7BU55"/>
<feature type="transmembrane region" description="Helical" evidence="8">
    <location>
        <begin position="264"/>
        <end position="287"/>
    </location>
</feature>
<accession>A0A0D7BU55</accession>
<keyword evidence="4 8" id="KW-1133">Transmembrane helix</keyword>
<dbReference type="GO" id="GO:0006906">
    <property type="term" value="P:vesicle fusion"/>
    <property type="evidence" value="ECO:0007669"/>
    <property type="project" value="TreeGrafter"/>
</dbReference>
<dbReference type="Pfam" id="PF00804">
    <property type="entry name" value="Syntaxin"/>
    <property type="match status" value="1"/>
</dbReference>
<evidence type="ECO:0000259" key="9">
    <source>
        <dbReference type="PROSITE" id="PS50192"/>
    </source>
</evidence>
<dbReference type="GO" id="GO:0006886">
    <property type="term" value="P:intracellular protein transport"/>
    <property type="evidence" value="ECO:0007669"/>
    <property type="project" value="TreeGrafter"/>
</dbReference>
<dbReference type="GO" id="GO:0031201">
    <property type="term" value="C:SNARE complex"/>
    <property type="evidence" value="ECO:0007669"/>
    <property type="project" value="TreeGrafter"/>
</dbReference>
<feature type="region of interest" description="Disordered" evidence="7">
    <location>
        <begin position="1"/>
        <end position="33"/>
    </location>
</feature>
<dbReference type="InterPro" id="IPR010989">
    <property type="entry name" value="SNARE"/>
</dbReference>
<dbReference type="Gene3D" id="1.20.58.70">
    <property type="match status" value="1"/>
</dbReference>
<keyword evidence="3 8" id="KW-0812">Transmembrane</keyword>
<feature type="coiled-coil region" evidence="6">
    <location>
        <begin position="186"/>
        <end position="213"/>
    </location>
</feature>
<dbReference type="GO" id="GO:0048278">
    <property type="term" value="P:vesicle docking"/>
    <property type="evidence" value="ECO:0007669"/>
    <property type="project" value="TreeGrafter"/>
</dbReference>
<evidence type="ECO:0000256" key="5">
    <source>
        <dbReference type="ARBA" id="ARBA00023136"/>
    </source>
</evidence>
<dbReference type="InterPro" id="IPR000727">
    <property type="entry name" value="T_SNARE_dom"/>
</dbReference>
<dbReference type="PANTHER" id="PTHR19957:SF307">
    <property type="entry name" value="PROTEIN SSO1-RELATED"/>
    <property type="match status" value="1"/>
</dbReference>
<dbReference type="SMART" id="SM00397">
    <property type="entry name" value="t_SNARE"/>
    <property type="match status" value="1"/>
</dbReference>
<evidence type="ECO:0000256" key="4">
    <source>
        <dbReference type="ARBA" id="ARBA00022989"/>
    </source>
</evidence>
<evidence type="ECO:0000256" key="2">
    <source>
        <dbReference type="ARBA" id="ARBA00009063"/>
    </source>
</evidence>
<feature type="compositionally biased region" description="Basic and acidic residues" evidence="7">
    <location>
        <begin position="1"/>
        <end position="18"/>
    </location>
</feature>
<dbReference type="GO" id="GO:0005484">
    <property type="term" value="F:SNAP receptor activity"/>
    <property type="evidence" value="ECO:0007669"/>
    <property type="project" value="TreeGrafter"/>
</dbReference>
<comment type="subcellular location">
    <subcellularLocation>
        <location evidence="1">Membrane</location>
        <topology evidence="1">Single-pass type IV membrane protein</topology>
    </subcellularLocation>
</comment>
<keyword evidence="5 8" id="KW-0472">Membrane</keyword>
<dbReference type="CDD" id="cd15849">
    <property type="entry name" value="SNARE_Sso1"/>
    <property type="match status" value="1"/>
</dbReference>
<dbReference type="InterPro" id="IPR006011">
    <property type="entry name" value="Syntaxin_N"/>
</dbReference>
<keyword evidence="11" id="KW-1185">Reference proteome</keyword>
<evidence type="ECO:0000313" key="11">
    <source>
        <dbReference type="Proteomes" id="UP000054007"/>
    </source>
</evidence>